<dbReference type="InterPro" id="IPR037066">
    <property type="entry name" value="Plug_dom_sf"/>
</dbReference>
<dbReference type="InterPro" id="IPR008969">
    <property type="entry name" value="CarboxyPept-like_regulatory"/>
</dbReference>
<dbReference type="InterPro" id="IPR036942">
    <property type="entry name" value="Beta-barrel_TonB_sf"/>
</dbReference>
<reference evidence="9 10" key="1">
    <citation type="submission" date="2023-07" db="EMBL/GenBank/DDBJ databases">
        <title>Sorghum-associated microbial communities from plants grown in Nebraska, USA.</title>
        <authorList>
            <person name="Schachtman D."/>
        </authorList>
    </citation>
    <scope>NUCLEOTIDE SEQUENCE [LARGE SCALE GENOMIC DNA]</scope>
    <source>
        <strain evidence="9 10">BE57</strain>
    </source>
</reference>
<dbReference type="RefSeq" id="WP_309982072.1">
    <property type="nucleotide sequence ID" value="NZ_JAVDTI010000002.1"/>
</dbReference>
<keyword evidence="3 7" id="KW-1134">Transmembrane beta strand</keyword>
<dbReference type="Gene3D" id="2.60.40.1120">
    <property type="entry name" value="Carboxypeptidase-like, regulatory domain"/>
    <property type="match status" value="1"/>
</dbReference>
<keyword evidence="10" id="KW-1185">Reference proteome</keyword>
<evidence type="ECO:0000259" key="8">
    <source>
        <dbReference type="Pfam" id="PF07715"/>
    </source>
</evidence>
<keyword evidence="6 7" id="KW-0998">Cell outer membrane</keyword>
<evidence type="ECO:0000256" key="4">
    <source>
        <dbReference type="ARBA" id="ARBA00022692"/>
    </source>
</evidence>
<evidence type="ECO:0000313" key="9">
    <source>
        <dbReference type="EMBL" id="MDR6804803.1"/>
    </source>
</evidence>
<sequence>MRNTFTLSPSRIGWLCQLLCAAFVVVATTGYGGTARPSLSSGVLPSRVFPTADKPVKGTIRDENGNTLAGVSVVEKGTTNGTITDQDGKFSLTVQGEGAVLSVSFIGFVPKEITVGNQSTIDLAMSQDVKQLTEVVVTALGVKREEKSLGYSVQKVSGAAIQTVKGTNLATSLTGKISGLWVKNSTEFNEAPTLDLRGETPLLVIDGVPYVNISLKNLNQDDIESIDVLKGPTAAALYGSRGGSGAVIVTTKRGAAGKGLSVTVNSNNMFNAGFLMLPKVQHSYSAGLGSAYSPTDYIWGAKLDNGTMANQWNPISKQMEVSELRSVGKNNFRDFLVPGLISNNNVSITQTGENGSFRVSMSHIYNKGQYPNLKSNTTSFNVSGEMKVGEKFRLNSQVGYNRITAPQVAGSGYDAQGYIYNILIWMGPEYDLSLYKNNYWITPNVKQNWHYNAWYDNPYMMAYEKLNGIEENKMNASFTATLDLFEGAKILVRPGFDLYQNNETRRNPPGILSTRGWDASGLYSIAKRNGYSFNGDAFFTYNKTFGKLGIDALAGGTIFKYDNNYLYSATRSGLLIPGYYSLNNSVERPDVSVVDPNTAASNPRFRKQVNSLLGKLSLAYNNTFFLDVTGRNDWSSSMPTNTNSYFYPSVGASVVVSEFFQSLPSWLDFWKVRGSWTLAKSDLGVYATNNTYSTSTGVWSGLNSAAYPGTIINATNVVAETNRTWEIGTAAYFLKKRFKLDVAYFNKYNYNIQTSAAISQASGFNNTLINIDQTYVRKGMEISLDANVLKKGDWQWDATANWSYNHRYFKALDPQYSAKNNWTKVGGRTDTYTGATWLRDPQGNLIHQANGLTQASTYNSLYGYTDPKFIWGLANTVRYKRFTLSAAFDGRIGGFLNNYTSYKMWDTGAHPDSDNQWRYDEVVNKNKSYVGQGVVVTSGAVVFDNMGNITSDTREYAPNTTKVSYETYARRYGDGTRGVTNATFFKLRELSIGYSLPPSFAKYVGAKSASISFTGQNVWMWTKDFRFADPDKANDTQLTSPSVRYVGGNIQLTF</sequence>
<accession>A0ABU1QUM8</accession>
<comment type="similarity">
    <text evidence="7">Belongs to the TonB-dependent receptor family.</text>
</comment>
<dbReference type="SUPFAM" id="SSF49464">
    <property type="entry name" value="Carboxypeptidase regulatory domain-like"/>
    <property type="match status" value="1"/>
</dbReference>
<dbReference type="Pfam" id="PF07715">
    <property type="entry name" value="Plug"/>
    <property type="match status" value="1"/>
</dbReference>
<keyword evidence="4 7" id="KW-0812">Transmembrane</keyword>
<feature type="domain" description="TonB-dependent receptor plug" evidence="8">
    <location>
        <begin position="147"/>
        <end position="245"/>
    </location>
</feature>
<protein>
    <submittedName>
        <fullName evidence="9">TonB-linked SusC/RagA family outer membrane protein</fullName>
    </submittedName>
</protein>
<gene>
    <name evidence="9" type="ORF">J2W84_001849</name>
</gene>
<evidence type="ECO:0000256" key="6">
    <source>
        <dbReference type="ARBA" id="ARBA00023237"/>
    </source>
</evidence>
<dbReference type="NCBIfam" id="TIGR04056">
    <property type="entry name" value="OMP_RagA_SusC"/>
    <property type="match status" value="1"/>
</dbReference>
<keyword evidence="2 7" id="KW-0813">Transport</keyword>
<dbReference type="PROSITE" id="PS52016">
    <property type="entry name" value="TONB_DEPENDENT_REC_3"/>
    <property type="match status" value="1"/>
</dbReference>
<keyword evidence="5 7" id="KW-0472">Membrane</keyword>
<evidence type="ECO:0000313" key="10">
    <source>
        <dbReference type="Proteomes" id="UP001264980"/>
    </source>
</evidence>
<evidence type="ECO:0000256" key="3">
    <source>
        <dbReference type="ARBA" id="ARBA00022452"/>
    </source>
</evidence>
<dbReference type="EMBL" id="JAVDTI010000002">
    <property type="protein sequence ID" value="MDR6804803.1"/>
    <property type="molecule type" value="Genomic_DNA"/>
</dbReference>
<dbReference type="Gene3D" id="2.170.130.10">
    <property type="entry name" value="TonB-dependent receptor, plug domain"/>
    <property type="match status" value="1"/>
</dbReference>
<dbReference type="InterPro" id="IPR023997">
    <property type="entry name" value="TonB-dep_OMP_SusC/RagA_CS"/>
</dbReference>
<dbReference type="Gene3D" id="2.40.170.20">
    <property type="entry name" value="TonB-dependent receptor, beta-barrel domain"/>
    <property type="match status" value="1"/>
</dbReference>
<dbReference type="NCBIfam" id="TIGR04057">
    <property type="entry name" value="SusC_RagA_signa"/>
    <property type="match status" value="1"/>
</dbReference>
<dbReference type="Proteomes" id="UP001264980">
    <property type="component" value="Unassembled WGS sequence"/>
</dbReference>
<dbReference type="Pfam" id="PF13715">
    <property type="entry name" value="CarbopepD_reg_2"/>
    <property type="match status" value="1"/>
</dbReference>
<dbReference type="InterPro" id="IPR012910">
    <property type="entry name" value="Plug_dom"/>
</dbReference>
<organism evidence="9 10">
    <name type="scientific">Dyadobacter fermentans</name>
    <dbReference type="NCBI Taxonomy" id="94254"/>
    <lineage>
        <taxon>Bacteria</taxon>
        <taxon>Pseudomonadati</taxon>
        <taxon>Bacteroidota</taxon>
        <taxon>Cytophagia</taxon>
        <taxon>Cytophagales</taxon>
        <taxon>Spirosomataceae</taxon>
        <taxon>Dyadobacter</taxon>
    </lineage>
</organism>
<dbReference type="InterPro" id="IPR023996">
    <property type="entry name" value="TonB-dep_OMP_SusC/RagA"/>
</dbReference>
<comment type="caution">
    <text evidence="9">The sequence shown here is derived from an EMBL/GenBank/DDBJ whole genome shotgun (WGS) entry which is preliminary data.</text>
</comment>
<dbReference type="InterPro" id="IPR039426">
    <property type="entry name" value="TonB-dep_rcpt-like"/>
</dbReference>
<evidence type="ECO:0000256" key="1">
    <source>
        <dbReference type="ARBA" id="ARBA00004571"/>
    </source>
</evidence>
<comment type="subcellular location">
    <subcellularLocation>
        <location evidence="1 7">Cell outer membrane</location>
        <topology evidence="1 7">Multi-pass membrane protein</topology>
    </subcellularLocation>
</comment>
<evidence type="ECO:0000256" key="7">
    <source>
        <dbReference type="PROSITE-ProRule" id="PRU01360"/>
    </source>
</evidence>
<proteinExistence type="inferred from homology"/>
<dbReference type="SUPFAM" id="SSF56935">
    <property type="entry name" value="Porins"/>
    <property type="match status" value="1"/>
</dbReference>
<evidence type="ECO:0000256" key="5">
    <source>
        <dbReference type="ARBA" id="ARBA00023136"/>
    </source>
</evidence>
<evidence type="ECO:0000256" key="2">
    <source>
        <dbReference type="ARBA" id="ARBA00022448"/>
    </source>
</evidence>
<name>A0ABU1QUM8_9BACT</name>